<evidence type="ECO:0000256" key="2">
    <source>
        <dbReference type="ARBA" id="ARBA00022448"/>
    </source>
</evidence>
<feature type="region of interest" description="Disordered" evidence="6">
    <location>
        <begin position="1"/>
        <end position="29"/>
    </location>
</feature>
<feature type="transmembrane region" description="Helical" evidence="7">
    <location>
        <begin position="347"/>
        <end position="372"/>
    </location>
</feature>
<feature type="transmembrane region" description="Helical" evidence="7">
    <location>
        <begin position="108"/>
        <end position="127"/>
    </location>
</feature>
<evidence type="ECO:0000256" key="6">
    <source>
        <dbReference type="SAM" id="MobiDB-lite"/>
    </source>
</evidence>
<feature type="transmembrane region" description="Helical" evidence="7">
    <location>
        <begin position="156"/>
        <end position="173"/>
    </location>
</feature>
<feature type="transmembrane region" description="Helical" evidence="7">
    <location>
        <begin position="399"/>
        <end position="417"/>
    </location>
</feature>
<feature type="transmembrane region" description="Helical" evidence="7">
    <location>
        <begin position="76"/>
        <end position="96"/>
    </location>
</feature>
<gene>
    <name evidence="8" type="ORF">PT974_02977</name>
</gene>
<organism evidence="8 9">
    <name type="scientific">Cladobotryum mycophilum</name>
    <dbReference type="NCBI Taxonomy" id="491253"/>
    <lineage>
        <taxon>Eukaryota</taxon>
        <taxon>Fungi</taxon>
        <taxon>Dikarya</taxon>
        <taxon>Ascomycota</taxon>
        <taxon>Pezizomycotina</taxon>
        <taxon>Sordariomycetes</taxon>
        <taxon>Hypocreomycetidae</taxon>
        <taxon>Hypocreales</taxon>
        <taxon>Hypocreaceae</taxon>
        <taxon>Cladobotryum</taxon>
    </lineage>
</organism>
<evidence type="ECO:0000256" key="5">
    <source>
        <dbReference type="ARBA" id="ARBA00023136"/>
    </source>
</evidence>
<evidence type="ECO:0000256" key="7">
    <source>
        <dbReference type="SAM" id="Phobius"/>
    </source>
</evidence>
<reference evidence="8 9" key="1">
    <citation type="submission" date="2024-01" db="EMBL/GenBank/DDBJ databases">
        <title>Complete genome of Cladobotryum mycophilum ATHUM6906.</title>
        <authorList>
            <person name="Christinaki A.C."/>
            <person name="Myridakis A.I."/>
            <person name="Kouvelis V.N."/>
        </authorList>
    </citation>
    <scope>NUCLEOTIDE SEQUENCE [LARGE SCALE GENOMIC DNA]</scope>
    <source>
        <strain evidence="8 9">ATHUM6906</strain>
    </source>
</reference>
<dbReference type="SUPFAM" id="SSF103473">
    <property type="entry name" value="MFS general substrate transporter"/>
    <property type="match status" value="1"/>
</dbReference>
<evidence type="ECO:0000313" key="9">
    <source>
        <dbReference type="Proteomes" id="UP001338125"/>
    </source>
</evidence>
<dbReference type="PANTHER" id="PTHR19432">
    <property type="entry name" value="SUGAR TRANSPORTER"/>
    <property type="match status" value="1"/>
</dbReference>
<dbReference type="Proteomes" id="UP001338125">
    <property type="component" value="Unassembled WGS sequence"/>
</dbReference>
<keyword evidence="5 7" id="KW-0472">Membrane</keyword>
<accession>A0ABR0SZK7</accession>
<feature type="transmembrane region" description="Helical" evidence="7">
    <location>
        <begin position="36"/>
        <end position="56"/>
    </location>
</feature>
<keyword evidence="9" id="KW-1185">Reference proteome</keyword>
<feature type="transmembrane region" description="Helical" evidence="7">
    <location>
        <begin position="423"/>
        <end position="446"/>
    </location>
</feature>
<feature type="transmembrane region" description="Helical" evidence="7">
    <location>
        <begin position="234"/>
        <end position="254"/>
    </location>
</feature>
<evidence type="ECO:0000313" key="8">
    <source>
        <dbReference type="EMBL" id="KAK5997613.1"/>
    </source>
</evidence>
<dbReference type="InterPro" id="IPR036259">
    <property type="entry name" value="MFS_trans_sf"/>
</dbReference>
<dbReference type="PANTHER" id="PTHR19432:SF35">
    <property type="entry name" value="SOLUTE CARRIER FAMILY 45 MEMBER 3 ISOFORM X1"/>
    <property type="match status" value="1"/>
</dbReference>
<proteinExistence type="predicted"/>
<comment type="subcellular location">
    <subcellularLocation>
        <location evidence="1">Membrane</location>
        <topology evidence="1">Multi-pass membrane protein</topology>
    </subcellularLocation>
</comment>
<feature type="transmembrane region" description="Helical" evidence="7">
    <location>
        <begin position="309"/>
        <end position="327"/>
    </location>
</feature>
<evidence type="ECO:0000256" key="4">
    <source>
        <dbReference type="ARBA" id="ARBA00022989"/>
    </source>
</evidence>
<feature type="compositionally biased region" description="Acidic residues" evidence="6">
    <location>
        <begin position="1"/>
        <end position="13"/>
    </location>
</feature>
<evidence type="ECO:0000256" key="3">
    <source>
        <dbReference type="ARBA" id="ARBA00022692"/>
    </source>
</evidence>
<comment type="caution">
    <text evidence="8">The sequence shown here is derived from an EMBL/GenBank/DDBJ whole genome shotgun (WGS) entry which is preliminary data.</text>
</comment>
<keyword evidence="2" id="KW-0813">Transport</keyword>
<keyword evidence="4 7" id="KW-1133">Transmembrane helix</keyword>
<name>A0ABR0SZK7_9HYPO</name>
<sequence length="570" mass="61290">MDLNGDTDDDDLDQAWGEPEPDIQISKSPFPPTRSLGFLFLLAAGIGGLQGVFALIFSNGSAHLRDLGLSKPAQALVWITGPLAGMTVQPYCGILSDQCRSPWGRRRPFIASGAVAIITSLLGLASAERLSAVLVRLWAGSGSFTDAHFQEEPVKAVAAYITVFFIVSLNIALQPLQGGLRALIADMCPRTQQPTATAVAGGVVCASNILSYAVGFVDLRQIPVLRALGGDSQFAMLCILTSGTLAVSVGLTCLSVRERSAALDDEDELYTHSAAARGSTYTVRAQLWYLCTSFLRLPRQVQQVFKVQFFSWMGWFPFLFYATTYISETYKNDLNAVQRPNKDIQARAARMGSLGLMLFALVALVAVALVSIAHQHANRGRQTTVNIGAFTRLTRSIRCMWITSQVLFAICMLATAFESSLTGVYILVGVSGISWAVTIWAPYALISAQVVHSTGRGGNTIYSEPLMQYDEYLLEEDDPHQLMELDKAGDDNNDHREGVDDACERRPGIILGLHNVAIAGPQIVAAASCSLIFWMLEGSSQDSVARTLQAGGLAALGAAIVAGGLQDEVS</sequence>
<keyword evidence="3 7" id="KW-0812">Transmembrane</keyword>
<protein>
    <submittedName>
        <fullName evidence="8">Sucrose permease 9-like protein</fullName>
    </submittedName>
</protein>
<feature type="transmembrane region" description="Helical" evidence="7">
    <location>
        <begin position="194"/>
        <end position="214"/>
    </location>
</feature>
<evidence type="ECO:0000256" key="1">
    <source>
        <dbReference type="ARBA" id="ARBA00004141"/>
    </source>
</evidence>
<dbReference type="EMBL" id="JAVFKD010000002">
    <property type="protein sequence ID" value="KAK5997613.1"/>
    <property type="molecule type" value="Genomic_DNA"/>
</dbReference>
<dbReference type="Gene3D" id="1.20.1250.20">
    <property type="entry name" value="MFS general substrate transporter like domains"/>
    <property type="match status" value="1"/>
</dbReference>